<comment type="caution">
    <text evidence="1">The sequence shown here is derived from an EMBL/GenBank/DDBJ whole genome shotgun (WGS) entry which is preliminary data.</text>
</comment>
<protein>
    <submittedName>
        <fullName evidence="1">Uncharacterized protein</fullName>
    </submittedName>
</protein>
<dbReference type="EMBL" id="MU006753">
    <property type="protein sequence ID" value="KAF2621602.1"/>
    <property type="molecule type" value="Genomic_DNA"/>
</dbReference>
<sequence>MAATDAFTGLPDLIRQLNVSSKKIREDSGNRHEPEATQMQLVRLEEMPVVTKPRKEQRCRKPTNTAQFRNELMQRTQKHAGVTELRNHFYNAVQDYFAEMDLHFGRTCRIIVRAFTHLTAVSRDASNTLPFFTVCYSSADPFFDFTIVLNSETVGAKITVTFVAATKDQSCKHIFATAWRPPAYIRMLNTADEKTTIIEGSSMQLEFDQVPLPVPFTAFPLIFKIQRATTLAPCTTTRDAAIHLEPSSPGGGIGDQGRVDGLLPNSKNAITGHIPINVPQRLPTGKQTAVPLAPSREQVSKGDKCLCDNTELNKEATKVLRYSTEWNPCGPNFRITDCIYGHVCQNWKCVGSENANCTMKCFIMSILQSSNGSRQGSSTHPSRRRLRSRERVVKQMDALVRSLRLQHADALYLSSGVTRQHNNVLRPSSNLL</sequence>
<gene>
    <name evidence="1" type="ORF">BU25DRAFT_482541</name>
</gene>
<organism evidence="1 2">
    <name type="scientific">Macroventuria anomochaeta</name>
    <dbReference type="NCBI Taxonomy" id="301207"/>
    <lineage>
        <taxon>Eukaryota</taxon>
        <taxon>Fungi</taxon>
        <taxon>Dikarya</taxon>
        <taxon>Ascomycota</taxon>
        <taxon>Pezizomycotina</taxon>
        <taxon>Dothideomycetes</taxon>
        <taxon>Pleosporomycetidae</taxon>
        <taxon>Pleosporales</taxon>
        <taxon>Pleosporineae</taxon>
        <taxon>Didymellaceae</taxon>
        <taxon>Macroventuria</taxon>
    </lineage>
</organism>
<evidence type="ECO:0000313" key="1">
    <source>
        <dbReference type="EMBL" id="KAF2621602.1"/>
    </source>
</evidence>
<dbReference type="Proteomes" id="UP000799754">
    <property type="component" value="Unassembled WGS sequence"/>
</dbReference>
<proteinExistence type="predicted"/>
<evidence type="ECO:0000313" key="2">
    <source>
        <dbReference type="Proteomes" id="UP000799754"/>
    </source>
</evidence>
<keyword evidence="2" id="KW-1185">Reference proteome</keyword>
<reference evidence="1" key="1">
    <citation type="journal article" date="2020" name="Stud. Mycol.">
        <title>101 Dothideomycetes genomes: a test case for predicting lifestyles and emergence of pathogens.</title>
        <authorList>
            <person name="Haridas S."/>
            <person name="Albert R."/>
            <person name="Binder M."/>
            <person name="Bloem J."/>
            <person name="Labutti K."/>
            <person name="Salamov A."/>
            <person name="Andreopoulos B."/>
            <person name="Baker S."/>
            <person name="Barry K."/>
            <person name="Bills G."/>
            <person name="Bluhm B."/>
            <person name="Cannon C."/>
            <person name="Castanera R."/>
            <person name="Culley D."/>
            <person name="Daum C."/>
            <person name="Ezra D."/>
            <person name="Gonzalez J."/>
            <person name="Henrissat B."/>
            <person name="Kuo A."/>
            <person name="Liang C."/>
            <person name="Lipzen A."/>
            <person name="Lutzoni F."/>
            <person name="Magnuson J."/>
            <person name="Mondo S."/>
            <person name="Nolan M."/>
            <person name="Ohm R."/>
            <person name="Pangilinan J."/>
            <person name="Park H.-J."/>
            <person name="Ramirez L."/>
            <person name="Alfaro M."/>
            <person name="Sun H."/>
            <person name="Tritt A."/>
            <person name="Yoshinaga Y."/>
            <person name="Zwiers L.-H."/>
            <person name="Turgeon B."/>
            <person name="Goodwin S."/>
            <person name="Spatafora J."/>
            <person name="Crous P."/>
            <person name="Grigoriev I."/>
        </authorList>
    </citation>
    <scope>NUCLEOTIDE SEQUENCE</scope>
    <source>
        <strain evidence="1">CBS 525.71</strain>
    </source>
</reference>
<name>A0ACB6RIT8_9PLEO</name>
<accession>A0ACB6RIT8</accession>